<dbReference type="HAMAP" id="MF_00235">
    <property type="entry name" value="Adenylate_kinase_Adk"/>
    <property type="match status" value="1"/>
</dbReference>
<dbReference type="InterPro" id="IPR006259">
    <property type="entry name" value="Adenyl_kin_sub"/>
</dbReference>
<dbReference type="KEGG" id="ptm:GSPATT00033472001"/>
<feature type="domain" description="Adenylate kinase active site lid" evidence="7">
    <location>
        <begin position="239"/>
        <end position="284"/>
    </location>
</feature>
<feature type="transmembrane region" description="Helical" evidence="6">
    <location>
        <begin position="67"/>
        <end position="86"/>
    </location>
</feature>
<dbReference type="GO" id="GO:0005524">
    <property type="term" value="F:ATP binding"/>
    <property type="evidence" value="ECO:0007669"/>
    <property type="project" value="InterPro"/>
</dbReference>
<dbReference type="InterPro" id="IPR027417">
    <property type="entry name" value="P-loop_NTPase"/>
</dbReference>
<dbReference type="GO" id="GO:0005737">
    <property type="term" value="C:cytoplasm"/>
    <property type="evidence" value="ECO:0000318"/>
    <property type="project" value="GO_Central"/>
</dbReference>
<accession>A0BYK2</accession>
<dbReference type="SUPFAM" id="SSF52540">
    <property type="entry name" value="P-loop containing nucleoside triphosphate hydrolases"/>
    <property type="match status" value="1"/>
</dbReference>
<sequence length="339" mass="38857">MTDTQHLQSKFSRNNSRQMEKTSQLIKQDKRKQKQLVLKLIDYKQSIQKNEFNNRISTSNFKRKESFSFGFWISFLISYVKVRVIISLNKYILDMKNLIIRYAASIAKPGQQFLVLFGAPGVGKGTFAKLLINDTKFNHISTGDEIRKILKGNTSKSFDPKLIATIKDIVAKGGLVSDEIVMNILQEKLKEPESAKGVILDGFPRTLRQLDLYEKILPTNVVVNVTLRADILLEKLAARRTCVGCGTAFNICDINRDGYVMEPLNPKKEGICDACGGKLVVRDDDKKEVIEQRMKEYEEKTYPLLDRYRAMGVVIDLEVKRGKKDYPRLWDLVKQKLRV</sequence>
<dbReference type="GO" id="GO:0005739">
    <property type="term" value="C:mitochondrion"/>
    <property type="evidence" value="ECO:0000318"/>
    <property type="project" value="GO_Central"/>
</dbReference>
<dbReference type="Pfam" id="PF00406">
    <property type="entry name" value="ADK"/>
    <property type="match status" value="1"/>
</dbReference>
<reference evidence="8 9" key="1">
    <citation type="journal article" date="2006" name="Nature">
        <title>Global trends of whole-genome duplications revealed by the ciliate Paramecium tetraurelia.</title>
        <authorList>
            <consortium name="Genoscope"/>
            <person name="Aury J.-M."/>
            <person name="Jaillon O."/>
            <person name="Duret L."/>
            <person name="Noel B."/>
            <person name="Jubin C."/>
            <person name="Porcel B.M."/>
            <person name="Segurens B."/>
            <person name="Daubin V."/>
            <person name="Anthouard V."/>
            <person name="Aiach N."/>
            <person name="Arnaiz O."/>
            <person name="Billaut A."/>
            <person name="Beisson J."/>
            <person name="Blanc I."/>
            <person name="Bouhouche K."/>
            <person name="Camara F."/>
            <person name="Duharcourt S."/>
            <person name="Guigo R."/>
            <person name="Gogendeau D."/>
            <person name="Katinka M."/>
            <person name="Keller A.-M."/>
            <person name="Kissmehl R."/>
            <person name="Klotz C."/>
            <person name="Koll F."/>
            <person name="Le Moue A."/>
            <person name="Lepere C."/>
            <person name="Malinsky S."/>
            <person name="Nowacki M."/>
            <person name="Nowak J.K."/>
            <person name="Plattner H."/>
            <person name="Poulain J."/>
            <person name="Ruiz F."/>
            <person name="Serrano V."/>
            <person name="Zagulski M."/>
            <person name="Dessen P."/>
            <person name="Betermier M."/>
            <person name="Weissenbach J."/>
            <person name="Scarpelli C."/>
            <person name="Schachter V."/>
            <person name="Sperling L."/>
            <person name="Meyer E."/>
            <person name="Cohen J."/>
            <person name="Wincker P."/>
        </authorList>
    </citation>
    <scope>NUCLEOTIDE SEQUENCE [LARGE SCALE GENOMIC DNA]</scope>
    <source>
        <strain evidence="8 9">Stock d4-2</strain>
    </source>
</reference>
<dbReference type="CDD" id="cd01428">
    <property type="entry name" value="ADK"/>
    <property type="match status" value="1"/>
</dbReference>
<dbReference type="Proteomes" id="UP000000600">
    <property type="component" value="Unassembled WGS sequence"/>
</dbReference>
<dbReference type="InterPro" id="IPR033690">
    <property type="entry name" value="Adenylat_kinase_CS"/>
</dbReference>
<dbReference type="GeneID" id="5016801"/>
<organism evidence="8 9">
    <name type="scientific">Paramecium tetraurelia</name>
    <dbReference type="NCBI Taxonomy" id="5888"/>
    <lineage>
        <taxon>Eukaryota</taxon>
        <taxon>Sar</taxon>
        <taxon>Alveolata</taxon>
        <taxon>Ciliophora</taxon>
        <taxon>Intramacronucleata</taxon>
        <taxon>Oligohymenophorea</taxon>
        <taxon>Peniculida</taxon>
        <taxon>Parameciidae</taxon>
        <taxon>Paramecium</taxon>
    </lineage>
</organism>
<dbReference type="GO" id="GO:0004017">
    <property type="term" value="F:AMP kinase activity"/>
    <property type="evidence" value="ECO:0000318"/>
    <property type="project" value="GO_Central"/>
</dbReference>
<dbReference type="FunCoup" id="A0BYK2">
    <property type="interactions" value="106"/>
</dbReference>
<dbReference type="PRINTS" id="PR00094">
    <property type="entry name" value="ADENYLTKNASE"/>
</dbReference>
<evidence type="ECO:0000256" key="6">
    <source>
        <dbReference type="SAM" id="Phobius"/>
    </source>
</evidence>
<keyword evidence="6" id="KW-0472">Membrane</keyword>
<dbReference type="STRING" id="5888.A0BYK2"/>
<dbReference type="OMA" id="SCTMLIC"/>
<dbReference type="OrthoDB" id="439792at2759"/>
<keyword evidence="1 4" id="KW-0808">Transferase</keyword>
<keyword evidence="9" id="KW-1185">Reference proteome</keyword>
<evidence type="ECO:0000313" key="9">
    <source>
        <dbReference type="Proteomes" id="UP000000600"/>
    </source>
</evidence>
<dbReference type="Gene3D" id="3.40.50.300">
    <property type="entry name" value="P-loop containing nucleotide triphosphate hydrolases"/>
    <property type="match status" value="1"/>
</dbReference>
<name>A0BYK2_PARTE</name>
<dbReference type="AlphaFoldDB" id="A0BYK2"/>
<dbReference type="NCBIfam" id="TIGR01351">
    <property type="entry name" value="adk"/>
    <property type="match status" value="1"/>
</dbReference>
<comment type="similarity">
    <text evidence="4">Belongs to the adenylate kinase family.</text>
</comment>
<dbReference type="PANTHER" id="PTHR23359">
    <property type="entry name" value="NUCLEOTIDE KINASE"/>
    <property type="match status" value="1"/>
</dbReference>
<evidence type="ECO:0000256" key="3">
    <source>
        <dbReference type="ARBA" id="ARBA00022777"/>
    </source>
</evidence>
<dbReference type="HOGENOM" id="CLU_032354_1_2_1"/>
<feature type="region of interest" description="Disordered" evidence="5">
    <location>
        <begin position="1"/>
        <end position="25"/>
    </location>
</feature>
<evidence type="ECO:0000256" key="5">
    <source>
        <dbReference type="SAM" id="MobiDB-lite"/>
    </source>
</evidence>
<evidence type="ECO:0000256" key="1">
    <source>
        <dbReference type="ARBA" id="ARBA00022679"/>
    </source>
</evidence>
<dbReference type="InterPro" id="IPR000850">
    <property type="entry name" value="Adenylat/UMP-CMP_kin"/>
</dbReference>
<dbReference type="Pfam" id="PF05191">
    <property type="entry name" value="ADK_lid"/>
    <property type="match status" value="1"/>
</dbReference>
<evidence type="ECO:0000259" key="7">
    <source>
        <dbReference type="Pfam" id="PF05191"/>
    </source>
</evidence>
<gene>
    <name evidence="8" type="ORF">GSPATT00033472001</name>
</gene>
<protein>
    <recommendedName>
        <fullName evidence="7">Adenylate kinase active site lid domain-containing protein</fullName>
    </recommendedName>
</protein>
<proteinExistence type="inferred from homology"/>
<dbReference type="RefSeq" id="XP_001431017.1">
    <property type="nucleotide sequence ID" value="XM_001430980.2"/>
</dbReference>
<keyword evidence="2" id="KW-0547">Nucleotide-binding</keyword>
<dbReference type="eggNOG" id="KOG3078">
    <property type="taxonomic scope" value="Eukaryota"/>
</dbReference>
<keyword evidence="3 4" id="KW-0418">Kinase</keyword>
<evidence type="ECO:0000256" key="2">
    <source>
        <dbReference type="ARBA" id="ARBA00022741"/>
    </source>
</evidence>
<keyword evidence="6" id="KW-1133">Transmembrane helix</keyword>
<dbReference type="InterPro" id="IPR007862">
    <property type="entry name" value="Adenylate_kinase_lid-dom"/>
</dbReference>
<evidence type="ECO:0000256" key="4">
    <source>
        <dbReference type="RuleBase" id="RU003330"/>
    </source>
</evidence>
<dbReference type="InParanoid" id="A0BYK2"/>
<evidence type="ECO:0000313" key="8">
    <source>
        <dbReference type="EMBL" id="CAK63619.1"/>
    </source>
</evidence>
<dbReference type="PROSITE" id="PS00113">
    <property type="entry name" value="ADENYLATE_KINASE"/>
    <property type="match status" value="1"/>
</dbReference>
<keyword evidence="6" id="KW-0812">Transmembrane</keyword>
<dbReference type="EMBL" id="CT868027">
    <property type="protein sequence ID" value="CAK63619.1"/>
    <property type="molecule type" value="Genomic_DNA"/>
</dbReference>